<evidence type="ECO:0000313" key="4">
    <source>
        <dbReference type="Proteomes" id="UP001652700"/>
    </source>
</evidence>
<evidence type="ECO:0000256" key="1">
    <source>
        <dbReference type="PROSITE-ProRule" id="PRU00042"/>
    </source>
</evidence>
<gene>
    <name evidence="5" type="primary">LOC114341185</name>
</gene>
<accession>A0A6P7GV80</accession>
<feature type="domain" description="C2H2-type" evidence="2">
    <location>
        <begin position="11"/>
        <end position="39"/>
    </location>
</feature>
<dbReference type="RefSeq" id="XP_028147770.1">
    <property type="nucleotide sequence ID" value="XM_028291969.1"/>
</dbReference>
<organism evidence="5">
    <name type="scientific">Diabrotica virgifera virgifera</name>
    <name type="common">western corn rootworm</name>
    <dbReference type="NCBI Taxonomy" id="50390"/>
    <lineage>
        <taxon>Eukaryota</taxon>
        <taxon>Metazoa</taxon>
        <taxon>Ecdysozoa</taxon>
        <taxon>Arthropoda</taxon>
        <taxon>Hexapoda</taxon>
        <taxon>Insecta</taxon>
        <taxon>Pterygota</taxon>
        <taxon>Neoptera</taxon>
        <taxon>Endopterygota</taxon>
        <taxon>Coleoptera</taxon>
        <taxon>Polyphaga</taxon>
        <taxon>Cucujiformia</taxon>
        <taxon>Chrysomeloidea</taxon>
        <taxon>Chrysomelidae</taxon>
        <taxon>Galerucinae</taxon>
        <taxon>Diabroticina</taxon>
        <taxon>Diabroticites</taxon>
        <taxon>Diabrotica</taxon>
    </lineage>
</organism>
<dbReference type="AlphaFoldDB" id="A0A6P7GV80"/>
<dbReference type="InterPro" id="IPR013087">
    <property type="entry name" value="Znf_C2H2_type"/>
</dbReference>
<keyword evidence="1" id="KW-0479">Metal-binding</keyword>
<dbReference type="PANTHER" id="PTHR33936">
    <property type="entry name" value="PROTEIN CBG17840"/>
    <property type="match status" value="1"/>
</dbReference>
<dbReference type="PANTHER" id="PTHR33936:SF24">
    <property type="entry name" value="C2H2-TYPE DOMAIN-CONTAINING PROTEIN"/>
    <property type="match status" value="1"/>
</dbReference>
<dbReference type="SMART" id="SM00355">
    <property type="entry name" value="ZnF_C2H2"/>
    <property type="match status" value="3"/>
</dbReference>
<evidence type="ECO:0000313" key="3">
    <source>
        <dbReference type="EnsemblMetazoa" id="XP_050506462.1"/>
    </source>
</evidence>
<dbReference type="Pfam" id="PF12874">
    <property type="entry name" value="zf-met"/>
    <property type="match status" value="1"/>
</dbReference>
<dbReference type="Gene3D" id="3.30.160.60">
    <property type="entry name" value="Classic Zinc Finger"/>
    <property type="match status" value="1"/>
</dbReference>
<sequence length="403" mass="46742">MDSKELPKGWKKCEICNKSFVSKSNFRAHIKLKHPDDVEKLDPGAKPTAQCNVCNKSIDKRYMTKHLKLKHPELEETLPGKKLYDSTLCHKKFDTSHASLKHNHKCLKMLTCSLCEYENTSQNKLISHMKTMHSIDIKSQDLMFDSVEKFEQWKTELERDTVSKYNITHGSYVTQKYKRSQYYCQRSGYYIAKGKQLRGLKSQGSKKINGFCPAKIDCRQEGEKCSVTFISTHVGHAADLRHLTLTSTERQEIARKIAQKIPFELILDDIKESVHKESLQRMHLLKRKDLYNIEREFQLNTDSLDHINKRLTVHSNAKEVEPLYLQHTQTISTNPNPSIQERKFFERKSKLLKDVNDILEIVTNLNNDVSGNSTLETIETFVTSVKQTLEASSRHKELKTVNK</sequence>
<dbReference type="PROSITE" id="PS50157">
    <property type="entry name" value="ZINC_FINGER_C2H2_2"/>
    <property type="match status" value="1"/>
</dbReference>
<reference evidence="5" key="1">
    <citation type="submission" date="2025-04" db="UniProtKB">
        <authorList>
            <consortium name="RefSeq"/>
        </authorList>
    </citation>
    <scope>IDENTIFICATION</scope>
    <source>
        <tissue evidence="5">Whole insect</tissue>
    </source>
</reference>
<dbReference type="GO" id="GO:0008270">
    <property type="term" value="F:zinc ion binding"/>
    <property type="evidence" value="ECO:0007669"/>
    <property type="project" value="UniProtKB-KW"/>
</dbReference>
<dbReference type="PROSITE" id="PS00028">
    <property type="entry name" value="ZINC_FINGER_C2H2_1"/>
    <property type="match status" value="1"/>
</dbReference>
<keyword evidence="1" id="KW-0863">Zinc-finger</keyword>
<dbReference type="EnsemblMetazoa" id="XM_050650505.1">
    <property type="protein sequence ID" value="XP_050506462.1"/>
    <property type="gene ID" value="LOC126884548"/>
</dbReference>
<name>A0A6P7GV80_DIAVI</name>
<evidence type="ECO:0000313" key="5">
    <source>
        <dbReference type="RefSeq" id="XP_028147770.1"/>
    </source>
</evidence>
<proteinExistence type="predicted"/>
<dbReference type="SUPFAM" id="SSF57667">
    <property type="entry name" value="beta-beta-alpha zinc fingers"/>
    <property type="match status" value="1"/>
</dbReference>
<keyword evidence="4" id="KW-1185">Reference proteome</keyword>
<dbReference type="InterPro" id="IPR036236">
    <property type="entry name" value="Znf_C2H2_sf"/>
</dbReference>
<keyword evidence="1" id="KW-0862">Zinc</keyword>
<dbReference type="Proteomes" id="UP001652700">
    <property type="component" value="Unplaced"/>
</dbReference>
<reference evidence="3" key="2">
    <citation type="submission" date="2025-05" db="UniProtKB">
        <authorList>
            <consortium name="EnsemblMetazoa"/>
        </authorList>
    </citation>
    <scope>IDENTIFICATION</scope>
</reference>
<dbReference type="InParanoid" id="A0A6P7GV80"/>
<dbReference type="OrthoDB" id="6782111at2759"/>
<protein>
    <submittedName>
        <fullName evidence="5">Uncharacterized protein LOC114341185 isoform X1</fullName>
    </submittedName>
</protein>
<evidence type="ECO:0000259" key="2">
    <source>
        <dbReference type="PROSITE" id="PS50157"/>
    </source>
</evidence>
<dbReference type="InterPro" id="IPR052797">
    <property type="entry name" value="RegFact_GeneExpr_CellDeath"/>
</dbReference>